<dbReference type="InterPro" id="IPR000408">
    <property type="entry name" value="Reg_chr_condens"/>
</dbReference>
<dbReference type="Gene3D" id="3.50.30.30">
    <property type="match status" value="2"/>
</dbReference>
<feature type="repeat" description="RCC1" evidence="2">
    <location>
        <begin position="136"/>
        <end position="207"/>
    </location>
</feature>
<dbReference type="EMBL" id="CAADRA010007431">
    <property type="protein sequence ID" value="VFU01196.1"/>
    <property type="molecule type" value="Genomic_DNA"/>
</dbReference>
<evidence type="ECO:0000256" key="2">
    <source>
        <dbReference type="PROSITE-ProRule" id="PRU00235"/>
    </source>
</evidence>
<feature type="repeat" description="RCC1" evidence="2">
    <location>
        <begin position="80"/>
        <end position="135"/>
    </location>
</feature>
<dbReference type="PANTHER" id="PTHR22870:SF408">
    <property type="entry name" value="OS09G0560450 PROTEIN"/>
    <property type="match status" value="1"/>
</dbReference>
<dbReference type="PANTHER" id="PTHR22870">
    <property type="entry name" value="REGULATOR OF CHROMOSOME CONDENSATION"/>
    <property type="match status" value="1"/>
</dbReference>
<dbReference type="InterPro" id="IPR058923">
    <property type="entry name" value="RCC1-like_dom"/>
</dbReference>
<keyword evidence="1" id="KW-0677">Repeat</keyword>
<protein>
    <submittedName>
        <fullName evidence="5">Aste57867_24557 protein</fullName>
    </submittedName>
</protein>
<name>A0A485LQX7_9STRA</name>
<dbReference type="InterPro" id="IPR051210">
    <property type="entry name" value="Ub_ligase/GEF_domain"/>
</dbReference>
<evidence type="ECO:0000313" key="5">
    <source>
        <dbReference type="EMBL" id="VFU01196.1"/>
    </source>
</evidence>
<dbReference type="AlphaFoldDB" id="A0A485LQX7"/>
<sequence length="778" mass="83770">MLNRKRRQETLRRSKLERNASSGAVYSFGANTHGVLGHEFHALDKPLKEPKLNLFFKNADIRVVAVASSLVHAGAVTAAGAMYTWGACVPGAFGTVDSPTHQVVRACPRRVDDLTGVQVVGLALGARHSVALTEEGSVYTWGAGEFGQLGHGDVVDNELFRQQFDVHTSRTYPTVDLPLRLDKSLFDGIQIKQVACGYYFTVVLAQDGCVYAWGEGSDGQLGLGLADDFAVGFLDDYVLNSNFTYMHTPQYVHMDQPMGAIGVGGNHVYAIGRNHRCVYEWGAAFRRDGDSLYAPTLHPNLSALYVKSISVGKDYAVAITGTVYLKLPGYDTMYALAAKFGTQPVDLYTGLSAPLIAAGVPKDKQAYAVKEEWTQKVVYVDRGKPTGVWLTVVGDDEVFTLPCAPSLFGPSFEGTVTYSGLCFFTPQKLSSLKYYVRPEEIQVCRMFVASSYVTKGKLVVLHVEESDLPVHDIADDVATVVTRLVGTMVEKVKDAQVCGAAAVVIVFSFVADAFSLTVDDDDPYNFAIPSVMLNAASGDRLLAYVGDQKRAQMPISMNIYHHDDTLGDQMLAMQKSGATAIVVGQNNIDKSPKRLTDSIFQGLGNPTAHANQIHIPVLMVSNETGELIKANYKQLIQDAFIEIGIASFGDVYAWGAGDHGVLGLGDVDNDTIFAAGYDAGTNTTYPLAKSPEFVDGLVQTKIVAVACGDQHSAAVSDTGDLYTWGSGKHGKLGHGSDQDESIPRLVEALHSVKVVDVACGPHYTLAVTGFADTNPLAD</sequence>
<proteinExistence type="predicted"/>
<feature type="repeat" description="RCC1" evidence="2">
    <location>
        <begin position="208"/>
        <end position="274"/>
    </location>
</feature>
<evidence type="ECO:0000313" key="4">
    <source>
        <dbReference type="EMBL" id="KAF0683432.1"/>
    </source>
</evidence>
<feature type="repeat" description="RCC1" evidence="2">
    <location>
        <begin position="649"/>
        <end position="718"/>
    </location>
</feature>
<dbReference type="PROSITE" id="PS50012">
    <property type="entry name" value="RCC1_3"/>
    <property type="match status" value="6"/>
</dbReference>
<dbReference type="EMBL" id="VJMH01007405">
    <property type="protein sequence ID" value="KAF0683432.1"/>
    <property type="molecule type" value="Genomic_DNA"/>
</dbReference>
<feature type="repeat" description="RCC1" evidence="2">
    <location>
        <begin position="23"/>
        <end position="79"/>
    </location>
</feature>
<dbReference type="Pfam" id="PF25390">
    <property type="entry name" value="WD40_RLD"/>
    <property type="match status" value="1"/>
</dbReference>
<evidence type="ECO:0000313" key="6">
    <source>
        <dbReference type="Proteomes" id="UP000332933"/>
    </source>
</evidence>
<evidence type="ECO:0000256" key="1">
    <source>
        <dbReference type="ARBA" id="ARBA00022737"/>
    </source>
</evidence>
<reference evidence="5 6" key="1">
    <citation type="submission" date="2019-03" db="EMBL/GenBank/DDBJ databases">
        <authorList>
            <person name="Gaulin E."/>
            <person name="Dumas B."/>
        </authorList>
    </citation>
    <scope>NUCLEOTIDE SEQUENCE [LARGE SCALE GENOMIC DNA]</scope>
    <source>
        <strain evidence="5">CBS 568.67</strain>
    </source>
</reference>
<dbReference type="Gene3D" id="2.130.10.30">
    <property type="entry name" value="Regulator of chromosome condensation 1/beta-lactamase-inhibitor protein II"/>
    <property type="match status" value="2"/>
</dbReference>
<accession>A0A485LQX7</accession>
<dbReference type="PRINTS" id="PR00633">
    <property type="entry name" value="RCCNDNSATION"/>
</dbReference>
<keyword evidence="6" id="KW-1185">Reference proteome</keyword>
<organism evidence="5 6">
    <name type="scientific">Aphanomyces stellatus</name>
    <dbReference type="NCBI Taxonomy" id="120398"/>
    <lineage>
        <taxon>Eukaryota</taxon>
        <taxon>Sar</taxon>
        <taxon>Stramenopiles</taxon>
        <taxon>Oomycota</taxon>
        <taxon>Saprolegniomycetes</taxon>
        <taxon>Saprolegniales</taxon>
        <taxon>Verrucalvaceae</taxon>
        <taxon>Aphanomyces</taxon>
    </lineage>
</organism>
<gene>
    <name evidence="5" type="primary">Aste57867_24557</name>
    <name evidence="4" type="ORF">As57867_024479</name>
    <name evidence="5" type="ORF">ASTE57867_24557</name>
</gene>
<dbReference type="Proteomes" id="UP000332933">
    <property type="component" value="Unassembled WGS sequence"/>
</dbReference>
<dbReference type="Pfam" id="PF00415">
    <property type="entry name" value="RCC1"/>
    <property type="match status" value="2"/>
</dbReference>
<dbReference type="SUPFAM" id="SSF50985">
    <property type="entry name" value="RCC1/BLIP-II"/>
    <property type="match status" value="3"/>
</dbReference>
<reference evidence="4" key="2">
    <citation type="submission" date="2019-06" db="EMBL/GenBank/DDBJ databases">
        <title>Genomics analysis of Aphanomyces spp. identifies a new class of oomycete effector associated with host adaptation.</title>
        <authorList>
            <person name="Gaulin E."/>
        </authorList>
    </citation>
    <scope>NUCLEOTIDE SEQUENCE</scope>
    <source>
        <strain evidence="4">CBS 578.67</strain>
    </source>
</reference>
<dbReference type="PROSITE" id="PS00626">
    <property type="entry name" value="RCC1_2"/>
    <property type="match status" value="1"/>
</dbReference>
<dbReference type="OrthoDB" id="191686at2759"/>
<evidence type="ECO:0000259" key="3">
    <source>
        <dbReference type="Pfam" id="PF25390"/>
    </source>
</evidence>
<feature type="repeat" description="RCC1" evidence="2">
    <location>
        <begin position="719"/>
        <end position="770"/>
    </location>
</feature>
<feature type="domain" description="RCC1-like" evidence="3">
    <location>
        <begin position="21"/>
        <end position="336"/>
    </location>
</feature>
<dbReference type="InterPro" id="IPR009091">
    <property type="entry name" value="RCC1/BLIP-II"/>
</dbReference>